<accession>A0A5E7EPG3</accession>
<name>A0A5E7EPG3_PSEFL</name>
<reference evidence="1 2" key="1">
    <citation type="submission" date="2019-09" db="EMBL/GenBank/DDBJ databases">
        <authorList>
            <person name="Chandra G."/>
            <person name="Truman W A."/>
        </authorList>
    </citation>
    <scope>NUCLEOTIDE SEQUENCE [LARGE SCALE GENOMIC DNA]</scope>
    <source>
        <strain evidence="1">PS691</strain>
    </source>
</reference>
<organism evidence="1 2">
    <name type="scientific">Pseudomonas fluorescens</name>
    <dbReference type="NCBI Taxonomy" id="294"/>
    <lineage>
        <taxon>Bacteria</taxon>
        <taxon>Pseudomonadati</taxon>
        <taxon>Pseudomonadota</taxon>
        <taxon>Gammaproteobacteria</taxon>
        <taxon>Pseudomonadales</taxon>
        <taxon>Pseudomonadaceae</taxon>
        <taxon>Pseudomonas</taxon>
    </lineage>
</organism>
<dbReference type="Proteomes" id="UP000337909">
    <property type="component" value="Unassembled WGS sequence"/>
</dbReference>
<proteinExistence type="predicted"/>
<dbReference type="EMBL" id="CABVHQ010000065">
    <property type="protein sequence ID" value="VVO28740.1"/>
    <property type="molecule type" value="Genomic_DNA"/>
</dbReference>
<evidence type="ECO:0000313" key="2">
    <source>
        <dbReference type="Proteomes" id="UP000337909"/>
    </source>
</evidence>
<protein>
    <submittedName>
        <fullName evidence="1">Uncharacterized protein</fullName>
    </submittedName>
</protein>
<sequence>MKQSTQAFRTRLRTGIHPLYNPWRHDGFVLVFGLLCIPRTLPARTGVIA</sequence>
<evidence type="ECO:0000313" key="1">
    <source>
        <dbReference type="EMBL" id="VVO28740.1"/>
    </source>
</evidence>
<dbReference type="AlphaFoldDB" id="A0A5E7EPG3"/>
<dbReference type="RefSeq" id="WP_191624398.1">
    <property type="nucleotide sequence ID" value="NZ_CABVHQ010000065.1"/>
</dbReference>
<gene>
    <name evidence="1" type="ORF">PS691_04767</name>
</gene>